<evidence type="ECO:0000313" key="2">
    <source>
        <dbReference type="EMBL" id="KAB2513037.1"/>
    </source>
</evidence>
<dbReference type="InterPro" id="IPR027417">
    <property type="entry name" value="P-loop_NTPase"/>
</dbReference>
<evidence type="ECO:0000313" key="3">
    <source>
        <dbReference type="Proteomes" id="UP000476281"/>
    </source>
</evidence>
<dbReference type="Proteomes" id="UP000476281">
    <property type="component" value="Unassembled WGS sequence"/>
</dbReference>
<proteinExistence type="predicted"/>
<dbReference type="GO" id="GO:0003677">
    <property type="term" value="F:DNA binding"/>
    <property type="evidence" value="ECO:0007669"/>
    <property type="project" value="InterPro"/>
</dbReference>
<dbReference type="InterPro" id="IPR006935">
    <property type="entry name" value="Helicase/UvrB_N"/>
</dbReference>
<dbReference type="AlphaFoldDB" id="A0A6L3XWY8"/>
<accession>A0A6L3XWY8</accession>
<dbReference type="SUPFAM" id="SSF52540">
    <property type="entry name" value="P-loop containing nucleoside triphosphate hydrolases"/>
    <property type="match status" value="1"/>
</dbReference>
<feature type="non-terminal residue" evidence="2">
    <location>
        <position position="42"/>
    </location>
</feature>
<protein>
    <recommendedName>
        <fullName evidence="1">Helicase/UvrB N-terminal domain-containing protein</fullName>
    </recommendedName>
</protein>
<reference evidence="2 3" key="1">
    <citation type="submission" date="2019-09" db="EMBL/GenBank/DDBJ databases">
        <title>Reversal of blaTEM antimicrobial resistance by CRISPR-Cas9 in clinical E. coli and other Enterobacteriaceae strains.</title>
        <authorList>
            <person name="Tagliaferri T."/>
            <person name="Guimaraes N."/>
            <person name="Pereira M."/>
            <person name="Felicori L."/>
            <person name="Horz H.-P."/>
            <person name="Santos S."/>
            <person name="Mendes T."/>
        </authorList>
    </citation>
    <scope>NUCLEOTIDE SEQUENCE [LARGE SCALE GENOMIC DNA]</scope>
    <source>
        <strain evidence="2 3">E2_blaTEM_MG</strain>
    </source>
</reference>
<dbReference type="EMBL" id="WBSZ01000714">
    <property type="protein sequence ID" value="KAB2513037.1"/>
    <property type="molecule type" value="Genomic_DNA"/>
</dbReference>
<dbReference type="GO" id="GO:0005524">
    <property type="term" value="F:ATP binding"/>
    <property type="evidence" value="ECO:0007669"/>
    <property type="project" value="InterPro"/>
</dbReference>
<name>A0A6L3XWY8_9ENTR</name>
<dbReference type="GO" id="GO:0016787">
    <property type="term" value="F:hydrolase activity"/>
    <property type="evidence" value="ECO:0007669"/>
    <property type="project" value="InterPro"/>
</dbReference>
<dbReference type="Gene3D" id="3.40.50.300">
    <property type="entry name" value="P-loop containing nucleotide triphosphate hydrolases"/>
    <property type="match status" value="1"/>
</dbReference>
<comment type="caution">
    <text evidence="2">The sequence shown here is derived from an EMBL/GenBank/DDBJ whole genome shotgun (WGS) entry which is preliminary data.</text>
</comment>
<feature type="domain" description="Helicase/UvrB N-terminal" evidence="1">
    <location>
        <begin position="3"/>
        <end position="39"/>
    </location>
</feature>
<evidence type="ECO:0000259" key="1">
    <source>
        <dbReference type="Pfam" id="PF04851"/>
    </source>
</evidence>
<sequence length="42" mass="4613">MTFTLRPYQQEAVDATLAWFRKHREPAAIVLPTGAGKSLGIA</sequence>
<organism evidence="2 3">
    <name type="scientific">Enterobacter hormaechei</name>
    <dbReference type="NCBI Taxonomy" id="158836"/>
    <lineage>
        <taxon>Bacteria</taxon>
        <taxon>Pseudomonadati</taxon>
        <taxon>Pseudomonadota</taxon>
        <taxon>Gammaproteobacteria</taxon>
        <taxon>Enterobacterales</taxon>
        <taxon>Enterobacteriaceae</taxon>
        <taxon>Enterobacter</taxon>
        <taxon>Enterobacter cloacae complex</taxon>
    </lineage>
</organism>
<gene>
    <name evidence="2" type="ORF">F9C29_18345</name>
</gene>
<dbReference type="Pfam" id="PF04851">
    <property type="entry name" value="ResIII"/>
    <property type="match status" value="1"/>
</dbReference>